<evidence type="ECO:0000313" key="3">
    <source>
        <dbReference type="EMBL" id="GER88981.1"/>
    </source>
</evidence>
<proteinExistence type="predicted"/>
<organism evidence="3 4">
    <name type="scientific">Dictyobacter vulcani</name>
    <dbReference type="NCBI Taxonomy" id="2607529"/>
    <lineage>
        <taxon>Bacteria</taxon>
        <taxon>Bacillati</taxon>
        <taxon>Chloroflexota</taxon>
        <taxon>Ktedonobacteria</taxon>
        <taxon>Ktedonobacterales</taxon>
        <taxon>Dictyobacteraceae</taxon>
        <taxon>Dictyobacter</taxon>
    </lineage>
</organism>
<dbReference type="InterPro" id="IPR055254">
    <property type="entry name" value="pPIWI_RE_Z"/>
</dbReference>
<gene>
    <name evidence="3" type="ORF">KDW_31430</name>
</gene>
<accession>A0A5J4KRD2</accession>
<name>A0A5J4KRD2_9CHLR</name>
<keyword evidence="4" id="KW-1185">Reference proteome</keyword>
<comment type="caution">
    <text evidence="3">The sequence shown here is derived from an EMBL/GenBank/DDBJ whole genome shotgun (WGS) entry which is preliminary data.</text>
</comment>
<feature type="domain" description="pPIWI-RE three-gene island" evidence="2">
    <location>
        <begin position="26"/>
        <end position="173"/>
    </location>
</feature>
<dbReference type="RefSeq" id="WP_151756810.1">
    <property type="nucleotide sequence ID" value="NZ_BKZW01000001.1"/>
</dbReference>
<sequence>MREKGAWRKELAKDLLALQEVYGPLPLFATELLDIELILTLLQQNFVGEDPLLAWTILNGQPYPALNRLTEQQRKALIIARLHLQRPVGRHTWEEWLKLYTTLQSPYPLYRIDDQSILNRDNAILPERREIIARALTIPPEWTVRKKHYATTGRYRFSLKREWNEVELPQSVEPISLRPVSQFQERSPEIQPLSISLESLVIEADWMDRVAPKGSEAADQFWGARMRKIQFRLIESTGLRATTQILLDGLIHLIGMVGSGKSSLFTVLAVYLARRGYRVVMVLSDVAAVFKEQKIFHSFSLVEPDTFQAVPFVGKTTRITHLNRLYRAEAARMGVTIDQDHPSYPFLSTICPLDGLRQDARPISPGEEPCTRLHPLAEEDEEDEKEDEKYDCPFMPVCPIHYRTHTLADARIWLATPASLLASGPQVPLMPLTMQYADIVMRQAHVMLIDEGDLVQVQFDNRFAPMEVLVRERGESWLDRVATQVSRQVYRSGRPLVGKYPGLDRWLVAHDNTQRAVNRLYIHLRDKDSAARRWLGNTYFSHDRLIARLEWELRDVVLSRDDFVHQAQNFKFSPLVIQKNTRHRKRQVEEIETPSAWYRAVYLEMLESDTPQALLELKNWLREQNSNNPPLEVAREDNLALHLLIMLLVVILDHAMQLMILQWPATEGLDLDRGTGGLFFHPTEDQLCMVPEPAMGSIIGFQYYDNKQNGNGELRFFYVRGTGRSLLYHLHDTLKLSDDITGPHIVLTSGTSWAPGSWKYHLHRFPDAVLLPVQDHTVTTPQETRIQCFYDPLPNPNAPGRYLRVSGIEDNDLRLKNLQTMVDMLTRAQAFRPSMLDSELSMLDPHRKRILLVVGSYLEAEFVGNALETILADQHPEFAGSEVLTLIPDSEGDGEETPQSSSGKLRRSLLNQMPKLSARFLVAPLQAIERGHNILIGQEAAIGSVYFLVRPYPVPGDIHVAIHQINSWSMEYVPKMKQLSATEAGKLLRQEAAGKWEEALEQGKRYKELNDDERTPLLWTQFVLVWQCIGRLLRGGASARVHFVDARWAEKSPMGQGDTEKTSMLLGFRRILRQAINASDPAEQAIATTLYGEAAQAFENIQGVYDA</sequence>
<feature type="region of interest" description="Disordered" evidence="1">
    <location>
        <begin position="362"/>
        <end position="388"/>
    </location>
</feature>
<evidence type="ECO:0000256" key="1">
    <source>
        <dbReference type="SAM" id="MobiDB-lite"/>
    </source>
</evidence>
<dbReference type="Pfam" id="PF18155">
    <property type="entry name" value="pPIWI_RE_Z"/>
    <property type="match status" value="1"/>
</dbReference>
<evidence type="ECO:0000259" key="2">
    <source>
        <dbReference type="Pfam" id="PF18155"/>
    </source>
</evidence>
<dbReference type="AlphaFoldDB" id="A0A5J4KRD2"/>
<dbReference type="InterPro" id="IPR027417">
    <property type="entry name" value="P-loop_NTPase"/>
</dbReference>
<protein>
    <recommendedName>
        <fullName evidence="2">pPIWI-RE three-gene island domain-containing protein</fullName>
    </recommendedName>
</protein>
<reference evidence="3 4" key="1">
    <citation type="submission" date="2019-10" db="EMBL/GenBank/DDBJ databases">
        <title>Dictyobacter vulcani sp. nov., within the class Ktedonobacteria, isolated from soil of volcanic Mt. Zao.</title>
        <authorList>
            <person name="Zheng Y."/>
            <person name="Wang C.M."/>
            <person name="Sakai Y."/>
            <person name="Abe K."/>
            <person name="Yokota A."/>
            <person name="Yabe S."/>
        </authorList>
    </citation>
    <scope>NUCLEOTIDE SEQUENCE [LARGE SCALE GENOMIC DNA]</scope>
    <source>
        <strain evidence="3 4">W12</strain>
    </source>
</reference>
<evidence type="ECO:0000313" key="4">
    <source>
        <dbReference type="Proteomes" id="UP000326912"/>
    </source>
</evidence>
<dbReference type="SUPFAM" id="SSF52540">
    <property type="entry name" value="P-loop containing nucleoside triphosphate hydrolases"/>
    <property type="match status" value="1"/>
</dbReference>
<dbReference type="EMBL" id="BKZW01000001">
    <property type="protein sequence ID" value="GER88981.1"/>
    <property type="molecule type" value="Genomic_DNA"/>
</dbReference>
<dbReference type="Proteomes" id="UP000326912">
    <property type="component" value="Unassembled WGS sequence"/>
</dbReference>